<keyword evidence="3" id="KW-1185">Reference proteome</keyword>
<dbReference type="NCBIfam" id="NF038123">
    <property type="entry name" value="NF038123_dom"/>
    <property type="match status" value="1"/>
</dbReference>
<dbReference type="AlphaFoldDB" id="A0A1W1VY79"/>
<dbReference type="RefSeq" id="WP_143434960.1">
    <property type="nucleotide sequence ID" value="NZ_FWWW01000082.1"/>
</dbReference>
<dbReference type="Proteomes" id="UP000192266">
    <property type="component" value="Unassembled WGS sequence"/>
</dbReference>
<dbReference type="STRING" id="645990.SAMN00120144_1058"/>
<organism evidence="2 3">
    <name type="scientific">Hymenobacter roseosalivarius DSM 11622</name>
    <dbReference type="NCBI Taxonomy" id="645990"/>
    <lineage>
        <taxon>Bacteria</taxon>
        <taxon>Pseudomonadati</taxon>
        <taxon>Bacteroidota</taxon>
        <taxon>Cytophagia</taxon>
        <taxon>Cytophagales</taxon>
        <taxon>Hymenobacteraceae</taxon>
        <taxon>Hymenobacter</taxon>
    </lineage>
</organism>
<dbReference type="EMBL" id="FWWW01000082">
    <property type="protein sequence ID" value="SMB98342.1"/>
    <property type="molecule type" value="Genomic_DNA"/>
</dbReference>
<sequence>MKTTKLLFLPLAGLFLASCSKDDILETFKQPNTSKLFTVTVENISPVQLIPTMRANGTVPLSPGVFTVTAGSNPMFTVGSPADQGTERIAEDGTPAVKFAAVKTNPAVTASGIFEKDKGGGPILKGEISTFSFRAKPGDKLQLETMFVQSNDWFISLGADGLPLFNGSTPNTGNKSSALVIYDAGTEADTAPGTGPDQKPVQPADNTGPADAVTTIQNAVSRHSVAPSNFTITPVTSVMKITVSVQ</sequence>
<dbReference type="Gene3D" id="2.60.40.2130">
    <property type="entry name" value="F-spondin domain"/>
    <property type="match status" value="1"/>
</dbReference>
<feature type="region of interest" description="Disordered" evidence="1">
    <location>
        <begin position="187"/>
        <end position="211"/>
    </location>
</feature>
<protein>
    <recommendedName>
        <fullName evidence="4">Spondin domain-containing protein</fullName>
    </recommendedName>
</protein>
<evidence type="ECO:0000313" key="2">
    <source>
        <dbReference type="EMBL" id="SMB98342.1"/>
    </source>
</evidence>
<reference evidence="2 3" key="1">
    <citation type="submission" date="2017-04" db="EMBL/GenBank/DDBJ databases">
        <authorList>
            <person name="Afonso C.L."/>
            <person name="Miller P.J."/>
            <person name="Scott M.A."/>
            <person name="Spackman E."/>
            <person name="Goraichik I."/>
            <person name="Dimitrov K.M."/>
            <person name="Suarez D.L."/>
            <person name="Swayne D.E."/>
        </authorList>
    </citation>
    <scope>NUCLEOTIDE SEQUENCE [LARGE SCALE GENOMIC DNA]</scope>
    <source>
        <strain evidence="2 3">DSM 11622</strain>
    </source>
</reference>
<gene>
    <name evidence="2" type="ORF">SAMN00120144_1058</name>
</gene>
<dbReference type="InterPro" id="IPR038678">
    <property type="entry name" value="Spondin_N_sf"/>
</dbReference>
<dbReference type="OrthoDB" id="1013900at2"/>
<evidence type="ECO:0000256" key="1">
    <source>
        <dbReference type="SAM" id="MobiDB-lite"/>
    </source>
</evidence>
<accession>A0A1W1VY79</accession>
<evidence type="ECO:0000313" key="3">
    <source>
        <dbReference type="Proteomes" id="UP000192266"/>
    </source>
</evidence>
<proteinExistence type="predicted"/>
<name>A0A1W1VY79_9BACT</name>
<evidence type="ECO:0008006" key="4">
    <source>
        <dbReference type="Google" id="ProtNLM"/>
    </source>
</evidence>
<dbReference type="PROSITE" id="PS51257">
    <property type="entry name" value="PROKAR_LIPOPROTEIN"/>
    <property type="match status" value="1"/>
</dbReference>
<dbReference type="InterPro" id="IPR009465">
    <property type="entry name" value="Spondin_N"/>
</dbReference>